<gene>
    <name evidence="2" type="ORF">SCLO_1014170</name>
</gene>
<accession>A0A1E1F1R1</accession>
<reference evidence="2 3" key="1">
    <citation type="submission" date="2016-10" db="EMBL/GenBank/DDBJ databases">
        <title>Complete Genome Sequence of the Nonylphenol-Degrading Bacterium Sphingobium cloacae JCM 10874T.</title>
        <authorList>
            <person name="Ootsuka M."/>
            <person name="Nishizawa T."/>
            <person name="Ohta H."/>
        </authorList>
    </citation>
    <scope>NUCLEOTIDE SEQUENCE [LARGE SCALE GENOMIC DNA]</scope>
    <source>
        <strain evidence="2 3">JCM 10874</strain>
    </source>
</reference>
<proteinExistence type="predicted"/>
<evidence type="ECO:0000313" key="3">
    <source>
        <dbReference type="Proteomes" id="UP000218272"/>
    </source>
</evidence>
<feature type="transmembrane region" description="Helical" evidence="1">
    <location>
        <begin position="130"/>
        <end position="148"/>
    </location>
</feature>
<keyword evidence="1" id="KW-0812">Transmembrane</keyword>
<sequence length="428" mass="47200">MQETSDTDRLTAHGQRIRKSGALGKSLQINRLFDLLLERSLAGTAAKEIDIAQNVFGRSTDVDLAADATVRVYAHRLRKKLDAVPADEQGERLILPRGEYRLVVVPADAEAGDHGDDPVMERPHRRAWRWLAAAVAFLALNLLCWFWFANEPSRDPRLDTIFWKGLANDRTPALIVSGDYYVFGEQGPNGAIQRMIADPAITSSEDLTQYKMHTPGADKAYVDMNAYHLPEGLASALASIAPIVTAARSGKANPPRSITISRFTNDMLTSQDIVYVGLLSTLRELQEPLFSLSGFSLSASSDTLVDRASGHRFQSDWADPSRTGILRRDYAYLARLPGPSGNQILVIAGTRDPALVEAAQIASDKAELSRLQARLGKGEAFEALYEVRTFGPSNISRQLLIARPLHVDRMWPARKDAPVRADMSERAQ</sequence>
<organism evidence="2 3">
    <name type="scientific">Sphingobium cloacae</name>
    <dbReference type="NCBI Taxonomy" id="120107"/>
    <lineage>
        <taxon>Bacteria</taxon>
        <taxon>Pseudomonadati</taxon>
        <taxon>Pseudomonadota</taxon>
        <taxon>Alphaproteobacteria</taxon>
        <taxon>Sphingomonadales</taxon>
        <taxon>Sphingomonadaceae</taxon>
        <taxon>Sphingobium</taxon>
    </lineage>
</organism>
<dbReference type="EMBL" id="AP017655">
    <property type="protein sequence ID" value="BAV64457.1"/>
    <property type="molecule type" value="Genomic_DNA"/>
</dbReference>
<evidence type="ECO:0000313" key="2">
    <source>
        <dbReference type="EMBL" id="BAV64457.1"/>
    </source>
</evidence>
<keyword evidence="3" id="KW-1185">Reference proteome</keyword>
<evidence type="ECO:0000256" key="1">
    <source>
        <dbReference type="SAM" id="Phobius"/>
    </source>
</evidence>
<dbReference type="Proteomes" id="UP000218272">
    <property type="component" value="Chromosome SCLO_1"/>
</dbReference>
<name>A0A1E1F1R1_9SPHN</name>
<dbReference type="KEGG" id="sclo:SCLO_1014170"/>
<protein>
    <submittedName>
        <fullName evidence="2">Uncharacterized protein</fullName>
    </submittedName>
</protein>
<dbReference type="AlphaFoldDB" id="A0A1E1F1R1"/>
<keyword evidence="1" id="KW-0472">Membrane</keyword>
<keyword evidence="1" id="KW-1133">Transmembrane helix</keyword>